<dbReference type="EMBL" id="CP001010">
    <property type="protein sequence ID" value="ACB43864.1"/>
    <property type="molecule type" value="Genomic_DNA"/>
</dbReference>
<protein>
    <submittedName>
        <fullName evidence="1">Uncharacterized protein</fullName>
    </submittedName>
</protein>
<proteinExistence type="predicted"/>
<gene>
    <name evidence="1" type="ordered locus">Pnec_0615</name>
</gene>
<dbReference type="HOGENOM" id="CLU_3314396_0_0_4"/>
<name>B1XU37_POLNS</name>
<dbReference type="STRING" id="452638.Pnec_0615"/>
<dbReference type="KEGG" id="pne:Pnec_0615"/>
<evidence type="ECO:0000313" key="1">
    <source>
        <dbReference type="EMBL" id="ACB43864.1"/>
    </source>
</evidence>
<reference evidence="1" key="1">
    <citation type="submission" date="2008-03" db="EMBL/GenBank/DDBJ databases">
        <title>Complete sequence of Polynucleobacter necessarius STIR1.</title>
        <authorList>
            <consortium name="US DOE Joint Genome Institute"/>
            <person name="Copeland A."/>
            <person name="Lucas S."/>
            <person name="Lapidus A."/>
            <person name="Barry K."/>
            <person name="Detter J.C."/>
            <person name="Glavina del Rio T."/>
            <person name="Hammon N."/>
            <person name="Israni S."/>
            <person name="Dalin E."/>
            <person name="Tice H."/>
            <person name="Pitluck S."/>
            <person name="Chain P."/>
            <person name="Malfatti S."/>
            <person name="Shin M."/>
            <person name="Vergez L."/>
            <person name="Schmutz J."/>
            <person name="Larimer F."/>
            <person name="Land M."/>
            <person name="Hauser L."/>
            <person name="Kyrpides N."/>
            <person name="Kim E."/>
            <person name="Hahn M."/>
            <person name="Richardson P."/>
        </authorList>
    </citation>
    <scope>NUCLEOTIDE SEQUENCE [LARGE SCALE GENOMIC DNA]</scope>
    <source>
        <strain evidence="1">STIR1</strain>
    </source>
</reference>
<sequence length="39" mass="4375">MQIEVRSTLIVKTHADGRASVDLIWLSQLPKTLVEEALL</sequence>
<accession>B1XU37</accession>
<organism evidence="1">
    <name type="scientific">Polynucleobacter necessarius subsp. necessarius (strain STIR1)</name>
    <dbReference type="NCBI Taxonomy" id="452638"/>
    <lineage>
        <taxon>Bacteria</taxon>
        <taxon>Pseudomonadati</taxon>
        <taxon>Pseudomonadota</taxon>
        <taxon>Betaproteobacteria</taxon>
        <taxon>Burkholderiales</taxon>
        <taxon>Burkholderiaceae</taxon>
        <taxon>Polynucleobacter</taxon>
    </lineage>
</organism>
<dbReference type="AlphaFoldDB" id="B1XU37"/>